<evidence type="ECO:0000256" key="2">
    <source>
        <dbReference type="ARBA" id="ARBA00022692"/>
    </source>
</evidence>
<evidence type="ECO:0000256" key="4">
    <source>
        <dbReference type="ARBA" id="ARBA00023136"/>
    </source>
</evidence>
<dbReference type="PANTHER" id="PTHR12883:SF0">
    <property type="entry name" value="PAT COMPLEX SUBUNIT CCDC47"/>
    <property type="match status" value="1"/>
</dbReference>
<keyword evidence="2" id="KW-0812">Transmembrane</keyword>
<gene>
    <name evidence="6" type="ORF">SI8410_05007624</name>
</gene>
<dbReference type="EMBL" id="LR746268">
    <property type="protein sequence ID" value="CAA7396961.1"/>
    <property type="molecule type" value="Genomic_DNA"/>
</dbReference>
<evidence type="ECO:0000256" key="3">
    <source>
        <dbReference type="ARBA" id="ARBA00022989"/>
    </source>
</evidence>
<dbReference type="Pfam" id="PF07946">
    <property type="entry name" value="CCDC47"/>
    <property type="match status" value="1"/>
</dbReference>
<dbReference type="InterPro" id="IPR012879">
    <property type="entry name" value="CCDC47"/>
</dbReference>
<reference evidence="6" key="1">
    <citation type="submission" date="2020-02" db="EMBL/GenBank/DDBJ databases">
        <authorList>
            <person name="Scholz U."/>
            <person name="Mascher M."/>
            <person name="Fiebig A."/>
        </authorList>
    </citation>
    <scope>NUCLEOTIDE SEQUENCE</scope>
</reference>
<dbReference type="AlphaFoldDB" id="A0A7I8KH06"/>
<protein>
    <submittedName>
        <fullName evidence="6">Uncharacterized protein</fullName>
    </submittedName>
</protein>
<dbReference type="GO" id="GO:0032469">
    <property type="term" value="P:endoplasmic reticulum calcium ion homeostasis"/>
    <property type="evidence" value="ECO:0007669"/>
    <property type="project" value="InterPro"/>
</dbReference>
<feature type="region of interest" description="Disordered" evidence="5">
    <location>
        <begin position="61"/>
        <end position="133"/>
    </location>
</feature>
<evidence type="ECO:0000256" key="1">
    <source>
        <dbReference type="ARBA" id="ARBA00004167"/>
    </source>
</evidence>
<organism evidence="6 7">
    <name type="scientific">Spirodela intermedia</name>
    <name type="common">Intermediate duckweed</name>
    <dbReference type="NCBI Taxonomy" id="51605"/>
    <lineage>
        <taxon>Eukaryota</taxon>
        <taxon>Viridiplantae</taxon>
        <taxon>Streptophyta</taxon>
        <taxon>Embryophyta</taxon>
        <taxon>Tracheophyta</taxon>
        <taxon>Spermatophyta</taxon>
        <taxon>Magnoliopsida</taxon>
        <taxon>Liliopsida</taxon>
        <taxon>Araceae</taxon>
        <taxon>Lemnoideae</taxon>
        <taxon>Spirodela</taxon>
    </lineage>
</organism>
<accession>A0A7I8KH06</accession>
<keyword evidence="4" id="KW-0472">Membrane</keyword>
<evidence type="ECO:0000313" key="7">
    <source>
        <dbReference type="Proteomes" id="UP000663760"/>
    </source>
</evidence>
<dbReference type="GO" id="GO:0016020">
    <property type="term" value="C:membrane"/>
    <property type="evidence" value="ECO:0007669"/>
    <property type="project" value="UniProtKB-SubCell"/>
</dbReference>
<feature type="compositionally biased region" description="Basic residues" evidence="5">
    <location>
        <begin position="491"/>
        <end position="505"/>
    </location>
</feature>
<name>A0A7I8KH06_SPIIN</name>
<feature type="region of interest" description="Disordered" evidence="5">
    <location>
        <begin position="477"/>
        <end position="505"/>
    </location>
</feature>
<evidence type="ECO:0000256" key="5">
    <source>
        <dbReference type="SAM" id="MobiDB-lite"/>
    </source>
</evidence>
<feature type="compositionally biased region" description="Basic and acidic residues" evidence="5">
    <location>
        <begin position="477"/>
        <end position="490"/>
    </location>
</feature>
<dbReference type="OrthoDB" id="10039147at2759"/>
<evidence type="ECO:0000313" key="6">
    <source>
        <dbReference type="EMBL" id="CAA7396961.1"/>
    </source>
</evidence>
<dbReference type="Proteomes" id="UP000663760">
    <property type="component" value="Chromosome 5"/>
</dbReference>
<comment type="subcellular location">
    <subcellularLocation>
        <location evidence="1">Membrane</location>
        <topology evidence="1">Single-pass membrane protein</topology>
    </subcellularLocation>
</comment>
<proteinExistence type="predicted"/>
<dbReference type="PANTHER" id="PTHR12883">
    <property type="entry name" value="ADIPOCYTE-SPECIFIC PROTEIN 4-RELATED"/>
    <property type="match status" value="1"/>
</dbReference>
<keyword evidence="7" id="KW-1185">Reference proteome</keyword>
<keyword evidence="3" id="KW-1133">Transmembrane helix</keyword>
<dbReference type="GO" id="GO:0005509">
    <property type="term" value="F:calcium ion binding"/>
    <property type="evidence" value="ECO:0007669"/>
    <property type="project" value="InterPro"/>
</dbReference>
<dbReference type="GO" id="GO:0005783">
    <property type="term" value="C:endoplasmic reticulum"/>
    <property type="evidence" value="ECO:0007669"/>
    <property type="project" value="InterPro"/>
</dbReference>
<sequence length="505" mass="56586">MAKSGGAAMRGWTRTATGYLVPRGGDTLWYAIAVLSILSLLSYELSRRSVLAADFEGFDAEEDDEEFSSPQPDLFTNAPLSPLPTTLTQSSPESDHGPPQSVESPPPEAEDPSPRIDDAPKPSAPSTMFEEWDEDEFEGIPTQIAEEIPSPAPESPSPDAAPPKPVLAVTRGSFFRHYSIEISCVSFLIAFVINYFTGKKENENIALAWAARFATRDTIFEKNFSLLGTGDGKDTPLLLKEASDIFKFYASGRRFCQGLLATIELRSRHDLISRILDLLLPKQDTITFEVVMNDDAMDQVVFAVAKKKLAKVMQKEERDLQRYASVLATPPAGRKWVPDELLVVSESKEVAGDLITEAVLDQVFGEKAFKAFGKGFISMHFSDQYQGSPKKLLVFKFLLPDARSMTEMTRLVTLIPYYIDLIGRYKLSPQARSKTEAARTKVAQEAYKELQNERQEALQRKKAEKKKLMEAEAKVNAEALRRKEEKDRSRQMKKSMPRVKMLRTH</sequence>
<feature type="compositionally biased region" description="Polar residues" evidence="5">
    <location>
        <begin position="83"/>
        <end position="92"/>
    </location>
</feature>